<dbReference type="GO" id="GO:0003676">
    <property type="term" value="F:nucleic acid binding"/>
    <property type="evidence" value="ECO:0007669"/>
    <property type="project" value="InterPro"/>
</dbReference>
<evidence type="ECO:0000313" key="1">
    <source>
        <dbReference type="EMBL" id="MBD1544855.1"/>
    </source>
</evidence>
<proteinExistence type="predicted"/>
<dbReference type="Proteomes" id="UP000598467">
    <property type="component" value="Unassembled WGS sequence"/>
</dbReference>
<evidence type="ECO:0008006" key="3">
    <source>
        <dbReference type="Google" id="ProtNLM"/>
    </source>
</evidence>
<dbReference type="EMBL" id="JABFCZ010000001">
    <property type="protein sequence ID" value="MBD1544855.1"/>
    <property type="molecule type" value="Genomic_DNA"/>
</dbReference>
<name>A0A926S4A0_9HYPH</name>
<protein>
    <recommendedName>
        <fullName evidence="3">DDE superfamily endonuclease</fullName>
    </recommendedName>
</protein>
<reference evidence="1" key="1">
    <citation type="submission" date="2020-05" db="EMBL/GenBank/DDBJ databases">
        <title>Identification of trans-AT polyketide cluster in two marine bacteria, producers of a novel glutaramide-containing polyketide sesbanimide D and analogs.</title>
        <authorList>
            <person name="Kacar D."/>
            <person name="Rodriguez P."/>
            <person name="Canedo L."/>
            <person name="Gonzalez E."/>
            <person name="Galan B."/>
            <person name="De La Calle F."/>
            <person name="Garcia J.L."/>
        </authorList>
    </citation>
    <scope>NUCLEOTIDE SEQUENCE</scope>
    <source>
        <strain evidence="1">PHM038</strain>
    </source>
</reference>
<sequence length="53" mass="6025">MPPYSPDFNPIEMAFPKLKALLGKVAARTIDELWSVIAFQHLRQRNAGTISRQ</sequence>
<dbReference type="AlphaFoldDB" id="A0A926S4A0"/>
<gene>
    <name evidence="1" type="ORF">HK439_01155</name>
</gene>
<comment type="caution">
    <text evidence="1">The sequence shown here is derived from an EMBL/GenBank/DDBJ whole genome shotgun (WGS) entry which is preliminary data.</text>
</comment>
<dbReference type="InterPro" id="IPR036397">
    <property type="entry name" value="RNaseH_sf"/>
</dbReference>
<evidence type="ECO:0000313" key="2">
    <source>
        <dbReference type="Proteomes" id="UP000598467"/>
    </source>
</evidence>
<organism evidence="1 2">
    <name type="scientific">Roseibium aggregatum</name>
    <dbReference type="NCBI Taxonomy" id="187304"/>
    <lineage>
        <taxon>Bacteria</taxon>
        <taxon>Pseudomonadati</taxon>
        <taxon>Pseudomonadota</taxon>
        <taxon>Alphaproteobacteria</taxon>
        <taxon>Hyphomicrobiales</taxon>
        <taxon>Stappiaceae</taxon>
        <taxon>Roseibium</taxon>
    </lineage>
</organism>
<dbReference type="Gene3D" id="3.30.420.10">
    <property type="entry name" value="Ribonuclease H-like superfamily/Ribonuclease H"/>
    <property type="match status" value="1"/>
</dbReference>
<accession>A0A926S4A0</accession>